<evidence type="ECO:0000313" key="1">
    <source>
        <dbReference type="EMBL" id="MEA5139831.1"/>
    </source>
</evidence>
<proteinExistence type="predicted"/>
<protein>
    <submittedName>
        <fullName evidence="1">Uncharacterized protein</fullName>
    </submittedName>
</protein>
<dbReference type="EMBL" id="JAYFUM010000012">
    <property type="protein sequence ID" value="MEA5139831.1"/>
    <property type="molecule type" value="Genomic_DNA"/>
</dbReference>
<accession>A0ABU5QAG3</accession>
<evidence type="ECO:0000313" key="2">
    <source>
        <dbReference type="Proteomes" id="UP001302949"/>
    </source>
</evidence>
<gene>
    <name evidence="1" type="ORF">VB248_11830</name>
</gene>
<dbReference type="RefSeq" id="WP_323296990.1">
    <property type="nucleotide sequence ID" value="NZ_JAYFUM010000012.1"/>
</dbReference>
<dbReference type="Proteomes" id="UP001302949">
    <property type="component" value="Unassembled WGS sequence"/>
</dbReference>
<comment type="caution">
    <text evidence="1">The sequence shown here is derived from an EMBL/GenBank/DDBJ whole genome shotgun (WGS) entry which is preliminary data.</text>
</comment>
<keyword evidence="2" id="KW-1185">Reference proteome</keyword>
<organism evidence="1 2">
    <name type="scientific">Arcicella rigui</name>
    <dbReference type="NCBI Taxonomy" id="797020"/>
    <lineage>
        <taxon>Bacteria</taxon>
        <taxon>Pseudomonadati</taxon>
        <taxon>Bacteroidota</taxon>
        <taxon>Cytophagia</taxon>
        <taxon>Cytophagales</taxon>
        <taxon>Flectobacillaceae</taxon>
        <taxon>Arcicella</taxon>
    </lineage>
</organism>
<sequence length="141" mass="16382">MSKKTPIPQRSLESYYNEPTKEIATQYAYQLKNTCFDILDEIAETKENLKAFKSKDYQHSLGVIQGYLDTIRLINFSSDGYISGKYWMVLLNIAKSKRLVASLYFKRKSVKIYGLNEVQEYIECALGYIIDVIQELEQNDP</sequence>
<reference evidence="1 2" key="1">
    <citation type="submission" date="2023-12" db="EMBL/GenBank/DDBJ databases">
        <title>Novel species of the genus Arcicella isolated from rivers.</title>
        <authorList>
            <person name="Lu H."/>
        </authorList>
    </citation>
    <scope>NUCLEOTIDE SEQUENCE [LARGE SCALE GENOMIC DNA]</scope>
    <source>
        <strain evidence="1 2">KCTC 23307</strain>
    </source>
</reference>
<name>A0ABU5QAG3_9BACT</name>